<proteinExistence type="predicted"/>
<dbReference type="EMBL" id="KV442068">
    <property type="protein sequence ID" value="OAQ26348.1"/>
    <property type="molecule type" value="Genomic_DNA"/>
</dbReference>
<reference evidence="2 3" key="1">
    <citation type="submission" date="2016-05" db="EMBL/GenBank/DDBJ databases">
        <title>Genome sequencing reveals origins of a unique bacterial endosymbiosis in the earliest lineages of terrestrial Fungi.</title>
        <authorList>
            <consortium name="DOE Joint Genome Institute"/>
            <person name="Uehling J."/>
            <person name="Gryganskyi A."/>
            <person name="Hameed K."/>
            <person name="Tschaplinski T."/>
            <person name="Misztal P."/>
            <person name="Wu S."/>
            <person name="Desiro A."/>
            <person name="Vande Pol N."/>
            <person name="Du Z.-Y."/>
            <person name="Zienkiewicz A."/>
            <person name="Zienkiewicz K."/>
            <person name="Morin E."/>
            <person name="Tisserant E."/>
            <person name="Splivallo R."/>
            <person name="Hainaut M."/>
            <person name="Henrissat B."/>
            <person name="Ohm R."/>
            <person name="Kuo A."/>
            <person name="Yan J."/>
            <person name="Lipzen A."/>
            <person name="Nolan M."/>
            <person name="Labutti K."/>
            <person name="Barry K."/>
            <person name="Goldstein A."/>
            <person name="Labbe J."/>
            <person name="Schadt C."/>
            <person name="Tuskan G."/>
            <person name="Grigoriev I."/>
            <person name="Martin F."/>
            <person name="Vilgalys R."/>
            <person name="Bonito G."/>
        </authorList>
    </citation>
    <scope>NUCLEOTIDE SEQUENCE [LARGE SCALE GENOMIC DNA]</scope>
    <source>
        <strain evidence="2 3">AG-77</strain>
    </source>
</reference>
<dbReference type="Proteomes" id="UP000078512">
    <property type="component" value="Unassembled WGS sequence"/>
</dbReference>
<evidence type="ECO:0000259" key="1">
    <source>
        <dbReference type="Pfam" id="PF00144"/>
    </source>
</evidence>
<protein>
    <submittedName>
        <fullName evidence="2">Beta-lactamase/transpeptidase-like protein</fullName>
    </submittedName>
</protein>
<gene>
    <name evidence="2" type="ORF">K457DRAFT_79356</name>
</gene>
<dbReference type="PANTHER" id="PTHR43319">
    <property type="entry name" value="BETA-LACTAMASE-RELATED"/>
    <property type="match status" value="1"/>
</dbReference>
<organism evidence="2 3">
    <name type="scientific">Linnemannia elongata AG-77</name>
    <dbReference type="NCBI Taxonomy" id="1314771"/>
    <lineage>
        <taxon>Eukaryota</taxon>
        <taxon>Fungi</taxon>
        <taxon>Fungi incertae sedis</taxon>
        <taxon>Mucoromycota</taxon>
        <taxon>Mortierellomycotina</taxon>
        <taxon>Mortierellomycetes</taxon>
        <taxon>Mortierellales</taxon>
        <taxon>Mortierellaceae</taxon>
        <taxon>Linnemannia</taxon>
    </lineage>
</organism>
<dbReference type="Pfam" id="PF00144">
    <property type="entry name" value="Beta-lactamase"/>
    <property type="match status" value="1"/>
</dbReference>
<dbReference type="InterPro" id="IPR001466">
    <property type="entry name" value="Beta-lactam-related"/>
</dbReference>
<name>A0A197JN04_9FUNG</name>
<sequence>MPVIVFGLYSYSKRGAFQPPLCTSLGVGCPRTSIHLSGLLERPEHYGQVVRCYSQLLTDNEDLGGTLAVFVNGKPVIDINAGAKDLARTQIYDNKTLQQVYSSGKAIEGIVVARLVQQGQLKYESKITEYWPEFGQNGKEGVTLGDLMIYESGVPFLEDIEGEEAMTWASIQDEEAFSKRLARQRHVFNGENKRAYHAISRGWYLNEIVKRADPLGRTIGQIAQQELMVDYKDVEFYYGALLNESDWEERLSPMHDYPMLRIIGRLIFPQGLQTSTVIGNPKTLPLHRIVKKMIYGKSLTRQVLAPKIAPHPHFFRIKEAHAVESTSFSLKTNAHSLAKIMSMMANKGHSVEPGQEPDLLSEEIYNQATALHSVKPDEVTGETVPLSVGGWAKTRSFYGDGPLKDVEVQGWAGAGGSLVVWIEELQIGFAYVTNAFNAFESLLGDYRGKTLLERVVYARKAELSLLPAKEA</sequence>
<accession>A0A197JN04</accession>
<dbReference type="Gene3D" id="3.40.710.10">
    <property type="entry name" value="DD-peptidase/beta-lactamase superfamily"/>
    <property type="match status" value="1"/>
</dbReference>
<feature type="domain" description="Beta-lactamase-related" evidence="1">
    <location>
        <begin position="55"/>
        <end position="438"/>
    </location>
</feature>
<dbReference type="PANTHER" id="PTHR43319:SF3">
    <property type="entry name" value="BETA-LACTAMASE-RELATED DOMAIN-CONTAINING PROTEIN"/>
    <property type="match status" value="1"/>
</dbReference>
<dbReference type="AlphaFoldDB" id="A0A197JN04"/>
<dbReference type="InterPro" id="IPR012338">
    <property type="entry name" value="Beta-lactam/transpept-like"/>
</dbReference>
<evidence type="ECO:0000313" key="2">
    <source>
        <dbReference type="EMBL" id="OAQ26348.1"/>
    </source>
</evidence>
<evidence type="ECO:0000313" key="3">
    <source>
        <dbReference type="Proteomes" id="UP000078512"/>
    </source>
</evidence>
<dbReference type="SUPFAM" id="SSF56601">
    <property type="entry name" value="beta-lactamase/transpeptidase-like"/>
    <property type="match status" value="1"/>
</dbReference>
<dbReference type="InterPro" id="IPR052907">
    <property type="entry name" value="Beta-lactamase/esterase"/>
</dbReference>
<dbReference type="STRING" id="1314771.A0A197JN04"/>
<keyword evidence="3" id="KW-1185">Reference proteome</keyword>
<dbReference type="OrthoDB" id="5946976at2759"/>